<feature type="transmembrane region" description="Helical" evidence="7">
    <location>
        <begin position="44"/>
        <end position="71"/>
    </location>
</feature>
<feature type="transmembrane region" description="Helical" evidence="7">
    <location>
        <begin position="267"/>
        <end position="288"/>
    </location>
</feature>
<evidence type="ECO:0000313" key="9">
    <source>
        <dbReference type="EMBL" id="SNS55937.1"/>
    </source>
</evidence>
<keyword evidence="3 7" id="KW-0812">Transmembrane</keyword>
<name>A0A239FGK8_9ACTN</name>
<feature type="transmembrane region" description="Helical" evidence="7">
    <location>
        <begin position="211"/>
        <end position="233"/>
    </location>
</feature>
<comment type="subcellular location">
    <subcellularLocation>
        <location evidence="1">Cell membrane</location>
        <topology evidence="1">Single-pass membrane protein</topology>
    </subcellularLocation>
</comment>
<dbReference type="Proteomes" id="UP000198280">
    <property type="component" value="Unassembled WGS sequence"/>
</dbReference>
<dbReference type="InterPro" id="IPR052027">
    <property type="entry name" value="PspC"/>
</dbReference>
<evidence type="ECO:0000256" key="5">
    <source>
        <dbReference type="ARBA" id="ARBA00023136"/>
    </source>
</evidence>
<feature type="domain" description="Phage shock protein PspC N-terminal" evidence="8">
    <location>
        <begin position="17"/>
        <end position="73"/>
    </location>
</feature>
<dbReference type="EMBL" id="FZOF01000006">
    <property type="protein sequence ID" value="SNS55937.1"/>
    <property type="molecule type" value="Genomic_DNA"/>
</dbReference>
<proteinExistence type="predicted"/>
<dbReference type="RefSeq" id="WP_089224417.1">
    <property type="nucleotide sequence ID" value="NZ_FZOF01000006.1"/>
</dbReference>
<dbReference type="AlphaFoldDB" id="A0A239FGK8"/>
<accession>A0A239FGK8</accession>
<dbReference type="OrthoDB" id="3535301at2"/>
<protein>
    <submittedName>
        <fullName evidence="9">Phage shock protein C (PspC) family protein</fullName>
    </submittedName>
</protein>
<evidence type="ECO:0000313" key="10">
    <source>
        <dbReference type="Proteomes" id="UP000198280"/>
    </source>
</evidence>
<gene>
    <name evidence="9" type="ORF">SAMN05216252_106483</name>
</gene>
<dbReference type="InterPro" id="IPR007168">
    <property type="entry name" value="Phageshock_PspC_N"/>
</dbReference>
<keyword evidence="5 7" id="KW-0472">Membrane</keyword>
<feature type="transmembrane region" description="Helical" evidence="7">
    <location>
        <begin position="239"/>
        <end position="260"/>
    </location>
</feature>
<organism evidence="9 10">
    <name type="scientific">Actinacidiphila glaucinigra</name>
    <dbReference type="NCBI Taxonomy" id="235986"/>
    <lineage>
        <taxon>Bacteria</taxon>
        <taxon>Bacillati</taxon>
        <taxon>Actinomycetota</taxon>
        <taxon>Actinomycetes</taxon>
        <taxon>Kitasatosporales</taxon>
        <taxon>Streptomycetaceae</taxon>
        <taxon>Actinacidiphila</taxon>
    </lineage>
</organism>
<evidence type="ECO:0000256" key="6">
    <source>
        <dbReference type="SAM" id="MobiDB-lite"/>
    </source>
</evidence>
<dbReference type="PANTHER" id="PTHR33885:SF3">
    <property type="entry name" value="PHAGE SHOCK PROTEIN C"/>
    <property type="match status" value="1"/>
</dbReference>
<evidence type="ECO:0000256" key="4">
    <source>
        <dbReference type="ARBA" id="ARBA00022989"/>
    </source>
</evidence>
<reference evidence="9 10" key="1">
    <citation type="submission" date="2017-06" db="EMBL/GenBank/DDBJ databases">
        <authorList>
            <person name="Kim H.J."/>
            <person name="Triplett B.A."/>
        </authorList>
    </citation>
    <scope>NUCLEOTIDE SEQUENCE [LARGE SCALE GENOMIC DNA]</scope>
    <source>
        <strain evidence="9 10">CGMCC 4.1858</strain>
    </source>
</reference>
<dbReference type="Pfam" id="PF04024">
    <property type="entry name" value="PspC"/>
    <property type="match status" value="1"/>
</dbReference>
<dbReference type="GO" id="GO:0005886">
    <property type="term" value="C:plasma membrane"/>
    <property type="evidence" value="ECO:0007669"/>
    <property type="project" value="UniProtKB-SubCell"/>
</dbReference>
<feature type="compositionally biased region" description="Pro residues" evidence="6">
    <location>
        <begin position="147"/>
        <end position="159"/>
    </location>
</feature>
<dbReference type="PANTHER" id="PTHR33885">
    <property type="entry name" value="PHAGE SHOCK PROTEIN C"/>
    <property type="match status" value="1"/>
</dbReference>
<evidence type="ECO:0000256" key="2">
    <source>
        <dbReference type="ARBA" id="ARBA00022475"/>
    </source>
</evidence>
<sequence>MTEQYTETEAAGSPPGRRLARCRERKVIAGVCEGAGRYFDIDPVVFRIVLGVLALTGGLGLVAYGLAWLLVPLEGETESEAHRLLSGRVEGTALTAVLVALVGCGLFLSMLGSGGNLAFSLGLLAAFAGAVYWSVHRRQASEAPAQPVAPPPTQPPPQPATAAWWKETAVEDAPPVPGPGGYLWGPDDGPSDVERDRREWRDRRRAVRREGAWLGVLVFFLAAAAAAGGLAASWSSQPLATSVQIGLGSALAVFGLGFLVSTWWGRLGGGTVFVVLLTAALLVGSTTLPRSVGTDWKQRTWTPATLSAVQDSYELGTGRATLDLSKLQPGGRTVSTRAQIGAGQLVVRIPEDLTLRMHVQVGVGDVQLPGEKEKDIDVQPGLDRKVTLGPVDGRKSEGTVELDVEVGVGQVKVVQFP</sequence>
<evidence type="ECO:0000259" key="8">
    <source>
        <dbReference type="Pfam" id="PF04024"/>
    </source>
</evidence>
<feature type="transmembrane region" description="Helical" evidence="7">
    <location>
        <begin position="117"/>
        <end position="135"/>
    </location>
</feature>
<evidence type="ECO:0000256" key="1">
    <source>
        <dbReference type="ARBA" id="ARBA00004162"/>
    </source>
</evidence>
<feature type="transmembrane region" description="Helical" evidence="7">
    <location>
        <begin position="92"/>
        <end position="111"/>
    </location>
</feature>
<keyword evidence="2" id="KW-1003">Cell membrane</keyword>
<evidence type="ECO:0000256" key="3">
    <source>
        <dbReference type="ARBA" id="ARBA00022692"/>
    </source>
</evidence>
<evidence type="ECO:0000256" key="7">
    <source>
        <dbReference type="SAM" id="Phobius"/>
    </source>
</evidence>
<keyword evidence="4 7" id="KW-1133">Transmembrane helix</keyword>
<keyword evidence="10" id="KW-1185">Reference proteome</keyword>
<feature type="region of interest" description="Disordered" evidence="6">
    <location>
        <begin position="143"/>
        <end position="162"/>
    </location>
</feature>